<accession>A0A068WCM3</accession>
<dbReference type="GO" id="GO:0003682">
    <property type="term" value="F:chromatin binding"/>
    <property type="evidence" value="ECO:0007669"/>
    <property type="project" value="TreeGrafter"/>
</dbReference>
<organism evidence="4">
    <name type="scientific">Echinococcus granulosus</name>
    <name type="common">Hydatid tapeworm</name>
    <dbReference type="NCBI Taxonomy" id="6210"/>
    <lineage>
        <taxon>Eukaryota</taxon>
        <taxon>Metazoa</taxon>
        <taxon>Spiralia</taxon>
        <taxon>Lophotrochozoa</taxon>
        <taxon>Platyhelminthes</taxon>
        <taxon>Cestoda</taxon>
        <taxon>Eucestoda</taxon>
        <taxon>Cyclophyllidea</taxon>
        <taxon>Taeniidae</taxon>
        <taxon>Echinococcus</taxon>
        <taxon>Echinococcus granulosus group</taxon>
    </lineage>
</organism>
<reference evidence="6" key="3">
    <citation type="submission" date="2020-10" db="UniProtKB">
        <authorList>
            <consortium name="WormBaseParasite"/>
        </authorList>
    </citation>
    <scope>IDENTIFICATION</scope>
</reference>
<dbReference type="PANTHER" id="PTHR12374:SF20">
    <property type="entry name" value="TRANSCRIPTIONAL ADAPTER 2-ALPHA"/>
    <property type="match status" value="1"/>
</dbReference>
<evidence type="ECO:0000313" key="4">
    <source>
        <dbReference type="EMBL" id="CDS16174.1"/>
    </source>
</evidence>
<feature type="compositionally biased region" description="Polar residues" evidence="1">
    <location>
        <begin position="368"/>
        <end position="379"/>
    </location>
</feature>
<dbReference type="InterPro" id="IPR009057">
    <property type="entry name" value="Homeodomain-like_sf"/>
</dbReference>
<feature type="region of interest" description="Disordered" evidence="1">
    <location>
        <begin position="234"/>
        <end position="312"/>
    </location>
</feature>
<name>A0A068WCM3_ECHGR</name>
<dbReference type="GO" id="GO:0005634">
    <property type="term" value="C:nucleus"/>
    <property type="evidence" value="ECO:0007669"/>
    <property type="project" value="TreeGrafter"/>
</dbReference>
<dbReference type="EMBL" id="LK028576">
    <property type="protein sequence ID" value="CDS16174.1"/>
    <property type="molecule type" value="Genomic_DNA"/>
</dbReference>
<reference evidence="4" key="2">
    <citation type="submission" date="2014-06" db="EMBL/GenBank/DDBJ databases">
        <authorList>
            <person name="Aslett M."/>
        </authorList>
    </citation>
    <scope>NUCLEOTIDE SEQUENCE</scope>
</reference>
<dbReference type="Pfam" id="PF00249">
    <property type="entry name" value="Myb_DNA-binding"/>
    <property type="match status" value="1"/>
</dbReference>
<feature type="domain" description="SANT" evidence="3">
    <location>
        <begin position="19"/>
        <end position="67"/>
    </location>
</feature>
<dbReference type="Pfam" id="PF22941">
    <property type="entry name" value="TADA2A-like_3rd"/>
    <property type="match status" value="1"/>
</dbReference>
<feature type="domain" description="Myb-like" evidence="2">
    <location>
        <begin position="20"/>
        <end position="63"/>
    </location>
</feature>
<dbReference type="InterPro" id="IPR001005">
    <property type="entry name" value="SANT/Myb"/>
</dbReference>
<evidence type="ECO:0000256" key="1">
    <source>
        <dbReference type="SAM" id="MobiDB-lite"/>
    </source>
</evidence>
<dbReference type="SUPFAM" id="SSF46689">
    <property type="entry name" value="Homeodomain-like"/>
    <property type="match status" value="1"/>
</dbReference>
<dbReference type="GO" id="GO:0003713">
    <property type="term" value="F:transcription coactivator activity"/>
    <property type="evidence" value="ECO:0007669"/>
    <property type="project" value="TreeGrafter"/>
</dbReference>
<feature type="region of interest" description="Disordered" evidence="1">
    <location>
        <begin position="359"/>
        <end position="379"/>
    </location>
</feature>
<evidence type="ECO:0000259" key="3">
    <source>
        <dbReference type="PROSITE" id="PS51293"/>
    </source>
</evidence>
<gene>
    <name evidence="4" type="ORF">EgrG_000859000</name>
</gene>
<dbReference type="GO" id="GO:0070461">
    <property type="term" value="C:SAGA-type complex"/>
    <property type="evidence" value="ECO:0007669"/>
    <property type="project" value="TreeGrafter"/>
</dbReference>
<evidence type="ECO:0000259" key="2">
    <source>
        <dbReference type="PROSITE" id="PS50090"/>
    </source>
</evidence>
<feature type="region of interest" description="Disordered" evidence="1">
    <location>
        <begin position="448"/>
        <end position="490"/>
    </location>
</feature>
<dbReference type="GO" id="GO:0006357">
    <property type="term" value="P:regulation of transcription by RNA polymerase II"/>
    <property type="evidence" value="ECO:0007669"/>
    <property type="project" value="TreeGrafter"/>
</dbReference>
<dbReference type="PROSITE" id="PS51293">
    <property type="entry name" value="SANT"/>
    <property type="match status" value="1"/>
</dbReference>
<feature type="region of interest" description="Disordered" evidence="1">
    <location>
        <begin position="182"/>
        <end position="213"/>
    </location>
</feature>
<dbReference type="Proteomes" id="UP000492820">
    <property type="component" value="Unassembled WGS sequence"/>
</dbReference>
<feature type="compositionally biased region" description="Polar residues" evidence="1">
    <location>
        <begin position="298"/>
        <end position="312"/>
    </location>
</feature>
<sequence>MEVSARYIHRSVSQWVELVWTVEKELAFLEYVESCGLGNWLDVSAKLGSMSPLECRRHYESTYVSGIMSSVYKSPRSIMDLNTKDKSDDDLFAIRKAHFRVPLGFCKKLGLMPKRGDYECDYDNNAEMFIARIRSDFLGDELYRDLALVRIDMFTEILRRRRLRHIVAAKLNLLTHALPKLIPPKATSNGHGNGHGRAMSDQSQLSGGGDKAARRRLISQRRCGGRMLQSTRCGNIFEKPGTSDSLPIEEAVKQPPSSIESLQDSGVAFSDSSSHSVPSVDTAATASASIPAEDMTTYEGNSRDASPPTTFTRPWHCSSPIVDFSPLGAVSSVNPSGIFPSLPTPLPWIITKDSGTSQHLSNVKEKSPNQSIRDISSSEPPANCCIPPHFAEPLKPLLRFLSPLEANKLLHQLHREHVLRQEIEQLQQLKRSQGVFLNDTHLAGEVMSAASGDSDESSPEDTRRGLASRTGAASMPLRRRRGIVFGATRRSKRRANRLSALVGVRRECGSRRSGANGSLSGSGVAPKSRGRPPLRNQGNRQQHHQLIRM</sequence>
<dbReference type="InterPro" id="IPR055141">
    <property type="entry name" value="TADA2A_B-like_dom"/>
</dbReference>
<evidence type="ECO:0000313" key="6">
    <source>
        <dbReference type="WBParaSite" id="EgrG_000859000"/>
    </source>
</evidence>
<dbReference type="AlphaFoldDB" id="A0A068WCM3"/>
<proteinExistence type="predicted"/>
<dbReference type="GO" id="GO:0006338">
    <property type="term" value="P:chromatin remodeling"/>
    <property type="evidence" value="ECO:0007669"/>
    <property type="project" value="TreeGrafter"/>
</dbReference>
<dbReference type="PROSITE" id="PS50090">
    <property type="entry name" value="MYB_LIKE"/>
    <property type="match status" value="1"/>
</dbReference>
<dbReference type="InterPro" id="IPR017884">
    <property type="entry name" value="SANT_dom"/>
</dbReference>
<feature type="compositionally biased region" description="Low complexity" evidence="1">
    <location>
        <begin position="264"/>
        <end position="281"/>
    </location>
</feature>
<dbReference type="Gene3D" id="1.10.10.60">
    <property type="entry name" value="Homeodomain-like"/>
    <property type="match status" value="1"/>
</dbReference>
<feature type="region of interest" description="Disordered" evidence="1">
    <location>
        <begin position="508"/>
        <end position="549"/>
    </location>
</feature>
<protein>
    <submittedName>
        <fullName evidence="4 6">Transcriptional adapter 2B</fullName>
    </submittedName>
</protein>
<reference evidence="4 5" key="1">
    <citation type="journal article" date="2013" name="Nature">
        <title>The genomes of four tapeworm species reveal adaptations to parasitism.</title>
        <authorList>
            <person name="Tsai I.J."/>
            <person name="Zarowiecki M."/>
            <person name="Holroyd N."/>
            <person name="Garciarrubio A."/>
            <person name="Sanchez-Flores A."/>
            <person name="Brooks K.L."/>
            <person name="Tracey A."/>
            <person name="Bobes R.J."/>
            <person name="Fragoso G."/>
            <person name="Sciutto E."/>
            <person name="Aslett M."/>
            <person name="Beasley H."/>
            <person name="Bennett H.M."/>
            <person name="Cai J."/>
            <person name="Camicia F."/>
            <person name="Clark R."/>
            <person name="Cucher M."/>
            <person name="De Silva N."/>
            <person name="Day T.A."/>
            <person name="Deplazes P."/>
            <person name="Estrada K."/>
            <person name="Fernandez C."/>
            <person name="Holland P.W."/>
            <person name="Hou J."/>
            <person name="Hu S."/>
            <person name="Huckvale T."/>
            <person name="Hung S.S."/>
            <person name="Kamenetzky L."/>
            <person name="Keane J.A."/>
            <person name="Kiss F."/>
            <person name="Koziol U."/>
            <person name="Lambert O."/>
            <person name="Liu K."/>
            <person name="Luo X."/>
            <person name="Luo Y."/>
            <person name="Macchiaroli N."/>
            <person name="Nichol S."/>
            <person name="Paps J."/>
            <person name="Parkinson J."/>
            <person name="Pouchkina-Stantcheva N."/>
            <person name="Riddiford N."/>
            <person name="Rosenzvit M."/>
            <person name="Salinas G."/>
            <person name="Wasmuth J.D."/>
            <person name="Zamanian M."/>
            <person name="Zheng Y."/>
            <person name="Cai X."/>
            <person name="Soberon X."/>
            <person name="Olson P.D."/>
            <person name="Laclette J.P."/>
            <person name="Brehm K."/>
            <person name="Berriman M."/>
            <person name="Garciarrubio A."/>
            <person name="Bobes R.J."/>
            <person name="Fragoso G."/>
            <person name="Sanchez-Flores A."/>
            <person name="Estrada K."/>
            <person name="Cevallos M.A."/>
            <person name="Morett E."/>
            <person name="Gonzalez V."/>
            <person name="Portillo T."/>
            <person name="Ochoa-Leyva A."/>
            <person name="Jose M.V."/>
            <person name="Sciutto E."/>
            <person name="Landa A."/>
            <person name="Jimenez L."/>
            <person name="Valdes V."/>
            <person name="Carrero J.C."/>
            <person name="Larralde C."/>
            <person name="Morales-Montor J."/>
            <person name="Limon-Lason J."/>
            <person name="Soberon X."/>
            <person name="Laclette J.P."/>
        </authorList>
    </citation>
    <scope>NUCLEOTIDE SEQUENCE [LARGE SCALE GENOMIC DNA]</scope>
</reference>
<dbReference type="CDD" id="cd00167">
    <property type="entry name" value="SANT"/>
    <property type="match status" value="1"/>
</dbReference>
<dbReference type="PANTHER" id="PTHR12374">
    <property type="entry name" value="TRANSCRIPTIONAL ADAPTOR 2 ADA2 -RELATED"/>
    <property type="match status" value="1"/>
</dbReference>
<dbReference type="WBParaSite" id="EgrG_000859000">
    <property type="protein sequence ID" value="EgrG_000859000"/>
    <property type="gene ID" value="EgrG_000859000"/>
</dbReference>
<evidence type="ECO:0000313" key="5">
    <source>
        <dbReference type="Proteomes" id="UP000492820"/>
    </source>
</evidence>